<keyword evidence="1" id="KW-0175">Coiled coil</keyword>
<evidence type="ECO:0000256" key="2">
    <source>
        <dbReference type="SAM" id="SignalP"/>
    </source>
</evidence>
<dbReference type="InParanoid" id="A0A6P6YI48"/>
<dbReference type="Proteomes" id="UP000515146">
    <property type="component" value="Unplaced"/>
</dbReference>
<proteinExistence type="predicted"/>
<sequence length="215" mass="25071">MKFVQIFTVTIVAAIVIGLAYAENDDKQKKIEEAEELIKHAREFLKEKKMNIKNAKEILAMRAQIGIILAIIGELHAANDEKSLKDVYEQLRTHEQKLLDEMAHFGQHSTTEAIEIGENNREKLIQRGEKLLQRAKEFQRKHHNDHSIEQERIHEEINVVKTLVDELKRSHDKHGEVEETLEKMLEIHENVLEKMMNDYGKHSTPYYPTTETTKA</sequence>
<name>A0A6P6YI48_DERPT</name>
<evidence type="ECO:0000256" key="1">
    <source>
        <dbReference type="SAM" id="Coils"/>
    </source>
</evidence>
<dbReference type="OrthoDB" id="6511570at2759"/>
<accession>A0A6P6YI48</accession>
<reference evidence="4" key="1">
    <citation type="submission" date="2025-08" db="UniProtKB">
        <authorList>
            <consortium name="RefSeq"/>
        </authorList>
    </citation>
    <scope>IDENTIFICATION</scope>
    <source>
        <strain evidence="4">Airmid</strain>
    </source>
</reference>
<evidence type="ECO:0000313" key="3">
    <source>
        <dbReference type="Proteomes" id="UP000515146"/>
    </source>
</evidence>
<gene>
    <name evidence="4" type="primary">LOC113798549</name>
</gene>
<dbReference type="RefSeq" id="XP_027204907.1">
    <property type="nucleotide sequence ID" value="XM_027349106.1"/>
</dbReference>
<evidence type="ECO:0000313" key="4">
    <source>
        <dbReference type="RefSeq" id="XP_027204907.1"/>
    </source>
</evidence>
<keyword evidence="3" id="KW-1185">Reference proteome</keyword>
<organism evidence="3 4">
    <name type="scientific">Dermatophagoides pteronyssinus</name>
    <name type="common">European house dust mite</name>
    <dbReference type="NCBI Taxonomy" id="6956"/>
    <lineage>
        <taxon>Eukaryota</taxon>
        <taxon>Metazoa</taxon>
        <taxon>Ecdysozoa</taxon>
        <taxon>Arthropoda</taxon>
        <taxon>Chelicerata</taxon>
        <taxon>Arachnida</taxon>
        <taxon>Acari</taxon>
        <taxon>Acariformes</taxon>
        <taxon>Sarcoptiformes</taxon>
        <taxon>Astigmata</taxon>
        <taxon>Psoroptidia</taxon>
        <taxon>Analgoidea</taxon>
        <taxon>Pyroglyphidae</taxon>
        <taxon>Dermatophagoidinae</taxon>
        <taxon>Dermatophagoides</taxon>
    </lineage>
</organism>
<feature type="chain" id="PRO_5028066596" evidence="2">
    <location>
        <begin position="23"/>
        <end position="215"/>
    </location>
</feature>
<keyword evidence="2" id="KW-0732">Signal</keyword>
<dbReference type="OMA" id="RNEEHQV"/>
<dbReference type="KEGG" id="dpte:113798549"/>
<dbReference type="AlphaFoldDB" id="A0A6P6YI48"/>
<feature type="coiled-coil region" evidence="1">
    <location>
        <begin position="17"/>
        <end position="51"/>
    </location>
</feature>
<feature type="signal peptide" evidence="2">
    <location>
        <begin position="1"/>
        <end position="22"/>
    </location>
</feature>
<protein>
    <submittedName>
        <fullName evidence="4">Uncharacterized protein LOC113798549</fullName>
    </submittedName>
</protein>